<dbReference type="PANTHER" id="PTHR36925:SF1">
    <property type="entry name" value="COBALT-PRECORRIN-6A REDUCTASE"/>
    <property type="match status" value="1"/>
</dbReference>
<reference evidence="4 5" key="1">
    <citation type="submission" date="2023-04" db="EMBL/GenBank/DDBJ databases">
        <title>Fusibacter bizertensis strain WBS, isolated from littoral bottom sediments of the Arctic seas - biochemical and genomic analysis.</title>
        <authorList>
            <person name="Brioukhanov A.L."/>
        </authorList>
    </citation>
    <scope>NUCLEOTIDE SEQUENCE [LARGE SCALE GENOMIC DNA]</scope>
    <source>
        <strain evidence="4 5">WBS</strain>
    </source>
</reference>
<name>A0ABT6NH17_9FIRM</name>
<comment type="pathway">
    <text evidence="1">Cofactor biosynthesis; adenosylcobalamin biosynthesis.</text>
</comment>
<keyword evidence="3" id="KW-0560">Oxidoreductase</keyword>
<dbReference type="Proteomes" id="UP001158045">
    <property type="component" value="Unassembled WGS sequence"/>
</dbReference>
<dbReference type="PROSITE" id="PS51014">
    <property type="entry name" value="COBK_CBIJ"/>
    <property type="match status" value="1"/>
</dbReference>
<gene>
    <name evidence="4" type="ORF">QE109_16225</name>
</gene>
<proteinExistence type="predicted"/>
<evidence type="ECO:0000256" key="2">
    <source>
        <dbReference type="ARBA" id="ARBA00022573"/>
    </source>
</evidence>
<dbReference type="EMBL" id="JARYZI010000015">
    <property type="protein sequence ID" value="MDH8679706.1"/>
    <property type="molecule type" value="Genomic_DNA"/>
</dbReference>
<keyword evidence="2" id="KW-0169">Cobalamin biosynthesis</keyword>
<keyword evidence="5" id="KW-1185">Reference proteome</keyword>
<evidence type="ECO:0000313" key="4">
    <source>
        <dbReference type="EMBL" id="MDH8679706.1"/>
    </source>
</evidence>
<protein>
    <submittedName>
        <fullName evidence="4">Precorrin-6A/cobalt-precorrin-6A reductase</fullName>
    </submittedName>
</protein>
<comment type="caution">
    <text evidence="4">The sequence shown here is derived from an EMBL/GenBank/DDBJ whole genome shotgun (WGS) entry which is preliminary data.</text>
</comment>
<accession>A0ABT6NH17</accession>
<dbReference type="PANTHER" id="PTHR36925">
    <property type="entry name" value="COBALT-PRECORRIN-6A REDUCTASE"/>
    <property type="match status" value="1"/>
</dbReference>
<evidence type="ECO:0000313" key="5">
    <source>
        <dbReference type="Proteomes" id="UP001158045"/>
    </source>
</evidence>
<dbReference type="InterPro" id="IPR003723">
    <property type="entry name" value="Precorrin-6x_reduct"/>
</dbReference>
<evidence type="ECO:0000256" key="1">
    <source>
        <dbReference type="ARBA" id="ARBA00004953"/>
    </source>
</evidence>
<sequence length="275" mass="31020">MILVLGGTHEGAELCHWLMKKDISFKLSVATELGKQIYEAFGASCEVHRFTVESLKTYILDYTIDMLIDTTHPHAYEVKRVAHSAAKQAGIRYVKLERAMMASHELVNWEEKLGDQLTSVKVMEEAVKKLIAAHREHYHYLITGTKYIELFYAHFPKSCCFFRVMPSLYSMKVCTDLQVPIDHIIGIKAPCPSALNQALFKAFDITHFIFKESGAGSATELNLQSLIGTPVKGVLVTKGESKDEDTILNDGSTTFHSIETLEQFLRSKFLVNRSQ</sequence>
<dbReference type="Pfam" id="PF02571">
    <property type="entry name" value="CbiJ"/>
    <property type="match status" value="1"/>
</dbReference>
<evidence type="ECO:0000256" key="3">
    <source>
        <dbReference type="ARBA" id="ARBA00023002"/>
    </source>
</evidence>
<dbReference type="RefSeq" id="WP_281095601.1">
    <property type="nucleotide sequence ID" value="NZ_JARYZI010000015.1"/>
</dbReference>
<organism evidence="4 5">
    <name type="scientific">Fusibacter bizertensis</name>
    <dbReference type="NCBI Taxonomy" id="1488331"/>
    <lineage>
        <taxon>Bacteria</taxon>
        <taxon>Bacillati</taxon>
        <taxon>Bacillota</taxon>
        <taxon>Clostridia</taxon>
        <taxon>Eubacteriales</taxon>
        <taxon>Eubacteriales Family XII. Incertae Sedis</taxon>
        <taxon>Fusibacter</taxon>
    </lineage>
</organism>